<evidence type="ECO:0000313" key="4">
    <source>
        <dbReference type="Proteomes" id="UP000053240"/>
    </source>
</evidence>
<evidence type="ECO:0000256" key="1">
    <source>
        <dbReference type="SAM" id="MobiDB-lite"/>
    </source>
</evidence>
<dbReference type="Gene3D" id="3.40.50.10190">
    <property type="entry name" value="BRCT domain"/>
    <property type="match status" value="1"/>
</dbReference>
<organism evidence="3 4">
    <name type="scientific">Papilio machaon</name>
    <name type="common">Old World swallowtail butterfly</name>
    <dbReference type="NCBI Taxonomy" id="76193"/>
    <lineage>
        <taxon>Eukaryota</taxon>
        <taxon>Metazoa</taxon>
        <taxon>Ecdysozoa</taxon>
        <taxon>Arthropoda</taxon>
        <taxon>Hexapoda</taxon>
        <taxon>Insecta</taxon>
        <taxon>Pterygota</taxon>
        <taxon>Neoptera</taxon>
        <taxon>Endopterygota</taxon>
        <taxon>Lepidoptera</taxon>
        <taxon>Glossata</taxon>
        <taxon>Ditrysia</taxon>
        <taxon>Papilionoidea</taxon>
        <taxon>Papilionidae</taxon>
        <taxon>Papilioninae</taxon>
        <taxon>Papilio</taxon>
    </lineage>
</organism>
<dbReference type="STRING" id="76193.A0A0N1IGS1"/>
<sequence length="190" mass="20770">VVRLLVLVGVKVTAHSPTLGTTRHTASPHNRHGILIMNKENSRSAAGLFCYYTLYVVCYCTEGSRSVRARARALACRVVSPLWVEACAASGRRLPEDTFPAPSRPSDLPSPKTLRIMLKKAEMENISLAAMLSDSTEDDDSKKLTLRMSSESDTSNTSTNTSADTHRDESEHSAETTSNINKTITTTKEV</sequence>
<protein>
    <recommendedName>
        <fullName evidence="2">BRCT domain-containing protein</fullName>
    </recommendedName>
</protein>
<dbReference type="AlphaFoldDB" id="A0A0N1IGS1"/>
<feature type="region of interest" description="Disordered" evidence="1">
    <location>
        <begin position="132"/>
        <end position="190"/>
    </location>
</feature>
<reference evidence="3 4" key="1">
    <citation type="journal article" date="2015" name="Nat. Commun.">
        <title>Outbred genome sequencing and CRISPR/Cas9 gene editing in butterflies.</title>
        <authorList>
            <person name="Li X."/>
            <person name="Fan D."/>
            <person name="Zhang W."/>
            <person name="Liu G."/>
            <person name="Zhang L."/>
            <person name="Zhao L."/>
            <person name="Fang X."/>
            <person name="Chen L."/>
            <person name="Dong Y."/>
            <person name="Chen Y."/>
            <person name="Ding Y."/>
            <person name="Zhao R."/>
            <person name="Feng M."/>
            <person name="Zhu Y."/>
            <person name="Feng Y."/>
            <person name="Jiang X."/>
            <person name="Zhu D."/>
            <person name="Xiang H."/>
            <person name="Feng X."/>
            <person name="Li S."/>
            <person name="Wang J."/>
            <person name="Zhang G."/>
            <person name="Kronforst M.R."/>
            <person name="Wang W."/>
        </authorList>
    </citation>
    <scope>NUCLEOTIDE SEQUENCE [LARGE SCALE GENOMIC DNA]</scope>
    <source>
        <strain evidence="3">Ya'a_city_454_Pm</strain>
        <tissue evidence="3">Whole body</tissue>
    </source>
</reference>
<feature type="compositionally biased region" description="Low complexity" evidence="1">
    <location>
        <begin position="175"/>
        <end position="190"/>
    </location>
</feature>
<accession>A0A0N1IGS1</accession>
<name>A0A0N1IGS1_PAPMA</name>
<dbReference type="PROSITE" id="PS50172">
    <property type="entry name" value="BRCT"/>
    <property type="match status" value="1"/>
</dbReference>
<dbReference type="SUPFAM" id="SSF52113">
    <property type="entry name" value="BRCT domain"/>
    <property type="match status" value="1"/>
</dbReference>
<dbReference type="InParanoid" id="A0A0N1IGS1"/>
<evidence type="ECO:0000259" key="2">
    <source>
        <dbReference type="PROSITE" id="PS50172"/>
    </source>
</evidence>
<dbReference type="InterPro" id="IPR036420">
    <property type="entry name" value="BRCT_dom_sf"/>
</dbReference>
<dbReference type="EMBL" id="KQ460720">
    <property type="protein sequence ID" value="KPJ12658.1"/>
    <property type="molecule type" value="Genomic_DNA"/>
</dbReference>
<dbReference type="Proteomes" id="UP000053240">
    <property type="component" value="Unassembled WGS sequence"/>
</dbReference>
<evidence type="ECO:0000313" key="3">
    <source>
        <dbReference type="EMBL" id="KPJ12658.1"/>
    </source>
</evidence>
<feature type="compositionally biased region" description="Low complexity" evidence="1">
    <location>
        <begin position="149"/>
        <end position="163"/>
    </location>
</feature>
<proteinExistence type="predicted"/>
<gene>
    <name evidence="3" type="ORF">RR48_00933</name>
</gene>
<feature type="non-terminal residue" evidence="3">
    <location>
        <position position="1"/>
    </location>
</feature>
<feature type="compositionally biased region" description="Basic and acidic residues" evidence="1">
    <location>
        <begin position="164"/>
        <end position="174"/>
    </location>
</feature>
<feature type="domain" description="BRCT" evidence="2">
    <location>
        <begin position="77"/>
        <end position="101"/>
    </location>
</feature>
<dbReference type="InterPro" id="IPR001357">
    <property type="entry name" value="BRCT_dom"/>
</dbReference>
<keyword evidence="4" id="KW-1185">Reference proteome</keyword>